<dbReference type="GeneID" id="19527223"/>
<proteinExistence type="predicted"/>
<protein>
    <submittedName>
        <fullName evidence="1">Lysin B</fullName>
    </submittedName>
</protein>
<dbReference type="InterPro" id="IPR029058">
    <property type="entry name" value="AB_hydrolase_fold"/>
</dbReference>
<dbReference type="KEGG" id="vg:19527223"/>
<dbReference type="InterPro" id="IPR036366">
    <property type="entry name" value="PGBDSf"/>
</dbReference>
<dbReference type="Proteomes" id="UP000019737">
    <property type="component" value="Segment"/>
</dbReference>
<dbReference type="Gene3D" id="3.40.50.1820">
    <property type="entry name" value="alpha/beta hydrolase"/>
    <property type="match status" value="1"/>
</dbReference>
<dbReference type="InterPro" id="IPR036365">
    <property type="entry name" value="PGBD-like_sf"/>
</dbReference>
<sequence>MIMGLPYKKGSNGPEILVWQNWAYRYAPSYASVIGPKDAYFGNGEDAFVRQMQFRLGIPVTGIFDQMTAEMTGFKPGSVVVSPPVIKERRKIWFYSNAGSGADWNVGPSFEIGELCKNILKINHQPVSSAIGGYLGLLGGDAKLSYNDVVYDQYKSIEWLLDNNIDISDKDLELWFSGYSQKADGLEDALEILFGDGGFRIPKTGEVTGPGKYRHLRSRINGVIQIGNPSRQPGATKVSGNPPGWGIARKKRPDWLKALIFDIVAQSPGAPDFYAACDDEIRPLFYEWFTKAETELPFVVYTAQIIIPALLNLVAPFLGALGGVASPLAGGILAGATGLPMNIVSSMLSGVIGSTEPPNPKLIELLSIKGLLTNIPQLIHLLTQVSGVQTHGEYHLPKPEFNGRTGIQVGYDVVAGFRR</sequence>
<gene>
    <name evidence="1" type="primary">43</name>
    <name evidence="1" type="ORF">PBI_HAWKEYE_43</name>
</gene>
<name>X2KYV0_9CAUD</name>
<organism evidence="1 2">
    <name type="scientific">Mycobacterium phage Hawkeye</name>
    <dbReference type="NCBI Taxonomy" id="1458711"/>
    <lineage>
        <taxon>Viruses</taxon>
        <taxon>Duplodnaviria</taxon>
        <taxon>Heunggongvirae</taxon>
        <taxon>Uroviricota</taxon>
        <taxon>Caudoviricetes</taxon>
        <taxon>Dclasvirinae</taxon>
        <taxon>Hawkeyevirus</taxon>
        <taxon>Hawkeyevirus hawkeye</taxon>
    </lineage>
</organism>
<dbReference type="RefSeq" id="YP_009035938.1">
    <property type="nucleotide sequence ID" value="NC_024209.1"/>
</dbReference>
<dbReference type="Gene3D" id="1.10.101.10">
    <property type="entry name" value="PGBD-like superfamily/PGBD"/>
    <property type="match status" value="1"/>
</dbReference>
<evidence type="ECO:0000313" key="2">
    <source>
        <dbReference type="Proteomes" id="UP000019737"/>
    </source>
</evidence>
<reference evidence="1 2" key="1">
    <citation type="submission" date="2014-01" db="EMBL/GenBank/DDBJ databases">
        <authorList>
            <person name="Schneider V.M."/>
            <person name="Bowman C.A."/>
            <person name="Russell D.A."/>
            <person name="Pope W.H."/>
            <person name="Jacobs-Sera D."/>
            <person name="Hendrix R.W."/>
            <person name="Hatfull G.F."/>
        </authorList>
    </citation>
    <scope>NUCLEOTIDE SEQUENCE [LARGE SCALE GENOMIC DNA]</scope>
</reference>
<dbReference type="SUPFAM" id="SSF47090">
    <property type="entry name" value="PGBD-like"/>
    <property type="match status" value="1"/>
</dbReference>
<dbReference type="EMBL" id="KJ194582">
    <property type="protein sequence ID" value="AHN84054.1"/>
    <property type="molecule type" value="Genomic_DNA"/>
</dbReference>
<keyword evidence="2" id="KW-1185">Reference proteome</keyword>
<evidence type="ECO:0000313" key="1">
    <source>
        <dbReference type="EMBL" id="AHN84054.1"/>
    </source>
</evidence>
<dbReference type="OrthoDB" id="3330at10239"/>
<accession>X2KYV0</accession>